<dbReference type="InterPro" id="IPR047650">
    <property type="entry name" value="Transpos_IS110"/>
</dbReference>
<dbReference type="PANTHER" id="PTHR33055">
    <property type="entry name" value="TRANSPOSASE FOR INSERTION SEQUENCE ELEMENT IS1111A"/>
    <property type="match status" value="1"/>
</dbReference>
<dbReference type="EMBL" id="SWDX01000010">
    <property type="protein sequence ID" value="TKC57171.1"/>
    <property type="molecule type" value="Genomic_DNA"/>
</dbReference>
<dbReference type="AlphaFoldDB" id="A0A4U1G125"/>
<dbReference type="InterPro" id="IPR003346">
    <property type="entry name" value="Transposase_20"/>
</dbReference>
<evidence type="ECO:0000259" key="2">
    <source>
        <dbReference type="Pfam" id="PF02371"/>
    </source>
</evidence>
<evidence type="ECO:0000313" key="3">
    <source>
        <dbReference type="EMBL" id="TKC57171.1"/>
    </source>
</evidence>
<dbReference type="NCBIfam" id="NF033542">
    <property type="entry name" value="transpos_IS110"/>
    <property type="match status" value="1"/>
</dbReference>
<evidence type="ECO:0000259" key="1">
    <source>
        <dbReference type="Pfam" id="PF01548"/>
    </source>
</evidence>
<dbReference type="GO" id="GO:0003677">
    <property type="term" value="F:DNA binding"/>
    <property type="evidence" value="ECO:0007669"/>
    <property type="project" value="InterPro"/>
</dbReference>
<dbReference type="RefSeq" id="WP_136881706.1">
    <property type="nucleotide sequence ID" value="NZ_SWDX01000010.1"/>
</dbReference>
<proteinExistence type="predicted"/>
<dbReference type="Pfam" id="PF02371">
    <property type="entry name" value="Transposase_20"/>
    <property type="match status" value="1"/>
</dbReference>
<sequence>MKKVIKQVLGIDVAQKELVVCLGRMFEDVRSELYSHKAFPNTTKGFSTMLQWTKKLTDSNVAVSYVMEATGVYHEPLAYYLKDHGLIVNIVLPNKISNYAKSLTVKTVTDKTASEAIALFGLERHLEQWNKPSPLYKKMKQLTRERDQIIGERTVVKNQFHAEKSEAEPNKTSLARIKKRIMLLDKQEKEIMAELSELVSADEKIHKTVSLLCSLPGVGLLTATIVLGETSGFDLIRNKRQLSSYAGLDVQEKESGTSVKGKPRISKKGNRFLRKAMHLPALSCKRNDEYFNNIFTRLLSRPGVKMKAIVPLQRRLLEMMYTLYKTNKEYDKNYSKNHVPELLESIHNKGVNKN</sequence>
<protein>
    <submittedName>
        <fullName evidence="3">IS110 family transposase</fullName>
    </submittedName>
</protein>
<dbReference type="Pfam" id="PF01548">
    <property type="entry name" value="DEDD_Tnp_IS110"/>
    <property type="match status" value="1"/>
</dbReference>
<evidence type="ECO:0000313" key="4">
    <source>
        <dbReference type="Proteomes" id="UP000309594"/>
    </source>
</evidence>
<reference evidence="3 4" key="1">
    <citation type="submission" date="2019-04" db="EMBL/GenBank/DDBJ databases">
        <title>Pedobacter sp. RP-1-16 sp. nov., isolated from Arctic soil.</title>
        <authorList>
            <person name="Dahal R.H."/>
            <person name="Kim D.-U."/>
        </authorList>
    </citation>
    <scope>NUCLEOTIDE SEQUENCE [LARGE SCALE GENOMIC DNA]</scope>
    <source>
        <strain evidence="3 4">RP-1-16</strain>
    </source>
</reference>
<feature type="domain" description="Transposase IS116/IS110/IS902 C-terminal" evidence="2">
    <location>
        <begin position="210"/>
        <end position="291"/>
    </location>
</feature>
<dbReference type="InterPro" id="IPR002525">
    <property type="entry name" value="Transp_IS110-like_N"/>
</dbReference>
<organism evidence="3 4">
    <name type="scientific">Pedobacter hiemivivus</name>
    <dbReference type="NCBI Taxonomy" id="2530454"/>
    <lineage>
        <taxon>Bacteria</taxon>
        <taxon>Pseudomonadati</taxon>
        <taxon>Bacteroidota</taxon>
        <taxon>Sphingobacteriia</taxon>
        <taxon>Sphingobacteriales</taxon>
        <taxon>Sphingobacteriaceae</taxon>
        <taxon>Pedobacter</taxon>
    </lineage>
</organism>
<name>A0A4U1G125_9SPHI</name>
<accession>A0A4U1G125</accession>
<feature type="domain" description="Transposase IS110-like N-terminal" evidence="1">
    <location>
        <begin position="9"/>
        <end position="162"/>
    </location>
</feature>
<dbReference type="PANTHER" id="PTHR33055:SF13">
    <property type="entry name" value="TRANSPOSASE"/>
    <property type="match status" value="1"/>
</dbReference>
<dbReference type="GO" id="GO:0004803">
    <property type="term" value="F:transposase activity"/>
    <property type="evidence" value="ECO:0007669"/>
    <property type="project" value="InterPro"/>
</dbReference>
<comment type="caution">
    <text evidence="3">The sequence shown here is derived from an EMBL/GenBank/DDBJ whole genome shotgun (WGS) entry which is preliminary data.</text>
</comment>
<dbReference type="Proteomes" id="UP000309594">
    <property type="component" value="Unassembled WGS sequence"/>
</dbReference>
<gene>
    <name evidence="3" type="ORF">FBD94_21315</name>
</gene>
<dbReference type="GO" id="GO:0006313">
    <property type="term" value="P:DNA transposition"/>
    <property type="evidence" value="ECO:0007669"/>
    <property type="project" value="InterPro"/>
</dbReference>